<dbReference type="Gene3D" id="3.40.50.2300">
    <property type="match status" value="1"/>
</dbReference>
<evidence type="ECO:0000259" key="6">
    <source>
        <dbReference type="PROSITE" id="PS50109"/>
    </source>
</evidence>
<dbReference type="InterPro" id="IPR013656">
    <property type="entry name" value="PAS_4"/>
</dbReference>
<evidence type="ECO:0000256" key="4">
    <source>
        <dbReference type="PROSITE-ProRule" id="PRU00169"/>
    </source>
</evidence>
<sequence>MDPDFKLLFESVPGLYLVVDPDLAIRAVSEAYLEATFTRREEILGRNLFEVFPDNPEDPDATGVANLRASLQRVLASGRSDAMAVQKYDIQRPHSQGGGFEARYWSPVNSPVLGADGKVHFIIHRVEDVTDFLRLREAHRAQGELAKDLKDQAGRMEAEVFRRAQALQETNRQLRELQAELEFRVQARTNELQQALDALRASEEQLRQAQKMEAVGRLAGGIAHDFNNLLTVVLSGAERLEQKLGPDRNLKAIQHAADRAARLTGQLLAFSRQQILAPRALDLDAVLEGLQPILLRILGEDIELEVLPTSSLRKVFADQGQIEQVIMNLVVNARDAMPEGGKLTLETANVDFDDRYARDHPGVSPGPHVMLAASDTGFGMDPGTQARIFDPFFTTKARGKGTGLGLATVFGIVKQSGGHIWLYSEVGIGTTFKVYFPEIRAGEQADPADPEPAVVVDEGGDETVLLVEDEDQVRAMAAETLRGAGYTVLEAKNGDEALGVCTRHRSRIDLLLTDVIMPGMSGRRVSDVATSIRSDLAVLFMSGYTDEAILRHGVIEANLPFLQKPFTPSRLRMKVREVLGRAGRHA</sequence>
<dbReference type="SMART" id="SM00448">
    <property type="entry name" value="REC"/>
    <property type="match status" value="1"/>
</dbReference>
<reference evidence="8 9" key="1">
    <citation type="journal article" date="2023" name="Antonie Van Leeuwenhoek">
        <title>Mesoterricola silvestris gen. nov., sp. nov., Mesoterricola sediminis sp. nov., Geothrix oryzae sp. nov., Geothrix edaphica sp. nov., Geothrix rubra sp. nov., and Geothrix limicola sp. nov., six novel members of Acidobacteriota isolated from soils.</title>
        <authorList>
            <person name="Itoh H."/>
            <person name="Sugisawa Y."/>
            <person name="Mise K."/>
            <person name="Xu Z."/>
            <person name="Kuniyasu M."/>
            <person name="Ushijima N."/>
            <person name="Kawano K."/>
            <person name="Kobayashi E."/>
            <person name="Shiratori Y."/>
            <person name="Masuda Y."/>
            <person name="Senoo K."/>
        </authorList>
    </citation>
    <scope>NUCLEOTIDE SEQUENCE [LARGE SCALE GENOMIC DNA]</scope>
    <source>
        <strain evidence="8 9">Red803</strain>
    </source>
</reference>
<proteinExistence type="predicted"/>
<comment type="caution">
    <text evidence="8">The sequence shown here is derived from an EMBL/GenBank/DDBJ whole genome shotgun (WGS) entry which is preliminary data.</text>
</comment>
<name>A0ABQ5Q527_9BACT</name>
<dbReference type="InterPro" id="IPR001789">
    <property type="entry name" value="Sig_transdc_resp-reg_receiver"/>
</dbReference>
<dbReference type="EC" id="2.7.13.3" evidence="2"/>
<dbReference type="PRINTS" id="PR00344">
    <property type="entry name" value="BCTRLSENSOR"/>
</dbReference>
<evidence type="ECO:0000256" key="3">
    <source>
        <dbReference type="ARBA" id="ARBA00022553"/>
    </source>
</evidence>
<dbReference type="InterPro" id="IPR003661">
    <property type="entry name" value="HisK_dim/P_dom"/>
</dbReference>
<dbReference type="Pfam" id="PF00072">
    <property type="entry name" value="Response_reg"/>
    <property type="match status" value="1"/>
</dbReference>
<dbReference type="InterPro" id="IPR036097">
    <property type="entry name" value="HisK_dim/P_sf"/>
</dbReference>
<dbReference type="InterPro" id="IPR005467">
    <property type="entry name" value="His_kinase_dom"/>
</dbReference>
<organism evidence="8 9">
    <name type="scientific">Geothrix rubra</name>
    <dbReference type="NCBI Taxonomy" id="2927977"/>
    <lineage>
        <taxon>Bacteria</taxon>
        <taxon>Pseudomonadati</taxon>
        <taxon>Acidobacteriota</taxon>
        <taxon>Holophagae</taxon>
        <taxon>Holophagales</taxon>
        <taxon>Holophagaceae</taxon>
        <taxon>Geothrix</taxon>
    </lineage>
</organism>
<dbReference type="InterPro" id="IPR011006">
    <property type="entry name" value="CheY-like_superfamily"/>
</dbReference>
<evidence type="ECO:0000259" key="7">
    <source>
        <dbReference type="PROSITE" id="PS50110"/>
    </source>
</evidence>
<dbReference type="Gene3D" id="1.10.287.130">
    <property type="match status" value="1"/>
</dbReference>
<dbReference type="Gene3D" id="3.30.565.10">
    <property type="entry name" value="Histidine kinase-like ATPase, C-terminal domain"/>
    <property type="match status" value="1"/>
</dbReference>
<dbReference type="Proteomes" id="UP001165089">
    <property type="component" value="Unassembled WGS sequence"/>
</dbReference>
<evidence type="ECO:0000256" key="1">
    <source>
        <dbReference type="ARBA" id="ARBA00000085"/>
    </source>
</evidence>
<gene>
    <name evidence="8" type="ORF">GETHPA_11370</name>
</gene>
<dbReference type="InterPro" id="IPR004358">
    <property type="entry name" value="Sig_transdc_His_kin-like_C"/>
</dbReference>
<evidence type="ECO:0000256" key="2">
    <source>
        <dbReference type="ARBA" id="ARBA00012438"/>
    </source>
</evidence>
<keyword evidence="5" id="KW-0175">Coiled coil</keyword>
<feature type="domain" description="Histidine kinase" evidence="6">
    <location>
        <begin position="221"/>
        <end position="440"/>
    </location>
</feature>
<dbReference type="InterPro" id="IPR036890">
    <property type="entry name" value="HATPase_C_sf"/>
</dbReference>
<protein>
    <recommendedName>
        <fullName evidence="2">histidine kinase</fullName>
        <ecNumber evidence="2">2.7.13.3</ecNumber>
    </recommendedName>
</protein>
<dbReference type="PROSITE" id="PS50110">
    <property type="entry name" value="RESPONSE_REGULATORY"/>
    <property type="match status" value="1"/>
</dbReference>
<dbReference type="InterPro" id="IPR000014">
    <property type="entry name" value="PAS"/>
</dbReference>
<dbReference type="PROSITE" id="PS50109">
    <property type="entry name" value="HIS_KIN"/>
    <property type="match status" value="1"/>
</dbReference>
<dbReference type="SMART" id="SM00387">
    <property type="entry name" value="HATPase_c"/>
    <property type="match status" value="1"/>
</dbReference>
<evidence type="ECO:0000256" key="5">
    <source>
        <dbReference type="SAM" id="Coils"/>
    </source>
</evidence>
<dbReference type="CDD" id="cd00130">
    <property type="entry name" value="PAS"/>
    <property type="match status" value="1"/>
</dbReference>
<dbReference type="EMBL" id="BSDD01000002">
    <property type="protein sequence ID" value="GLH69604.1"/>
    <property type="molecule type" value="Genomic_DNA"/>
</dbReference>
<feature type="coiled-coil region" evidence="5">
    <location>
        <begin position="164"/>
        <end position="212"/>
    </location>
</feature>
<dbReference type="SUPFAM" id="SSF47384">
    <property type="entry name" value="Homodimeric domain of signal transducing histidine kinase"/>
    <property type="match status" value="1"/>
</dbReference>
<dbReference type="Pfam" id="PF08448">
    <property type="entry name" value="PAS_4"/>
    <property type="match status" value="1"/>
</dbReference>
<dbReference type="SMART" id="SM00091">
    <property type="entry name" value="PAS"/>
    <property type="match status" value="1"/>
</dbReference>
<dbReference type="PANTHER" id="PTHR43065:SF42">
    <property type="entry name" value="TWO-COMPONENT SENSOR PPRA"/>
    <property type="match status" value="1"/>
</dbReference>
<dbReference type="SMART" id="SM00388">
    <property type="entry name" value="HisKA"/>
    <property type="match status" value="1"/>
</dbReference>
<dbReference type="SUPFAM" id="SSF52172">
    <property type="entry name" value="CheY-like"/>
    <property type="match status" value="1"/>
</dbReference>
<dbReference type="Pfam" id="PF00512">
    <property type="entry name" value="HisKA"/>
    <property type="match status" value="1"/>
</dbReference>
<evidence type="ECO:0000313" key="8">
    <source>
        <dbReference type="EMBL" id="GLH69604.1"/>
    </source>
</evidence>
<accession>A0ABQ5Q527</accession>
<dbReference type="Pfam" id="PF02518">
    <property type="entry name" value="HATPase_c"/>
    <property type="match status" value="1"/>
</dbReference>
<dbReference type="RefSeq" id="WP_285723620.1">
    <property type="nucleotide sequence ID" value="NZ_BSDD01000002.1"/>
</dbReference>
<dbReference type="SUPFAM" id="SSF55874">
    <property type="entry name" value="ATPase domain of HSP90 chaperone/DNA topoisomerase II/histidine kinase"/>
    <property type="match status" value="1"/>
</dbReference>
<dbReference type="PANTHER" id="PTHR43065">
    <property type="entry name" value="SENSOR HISTIDINE KINASE"/>
    <property type="match status" value="1"/>
</dbReference>
<keyword evidence="9" id="KW-1185">Reference proteome</keyword>
<dbReference type="Gene3D" id="3.30.450.20">
    <property type="entry name" value="PAS domain"/>
    <property type="match status" value="1"/>
</dbReference>
<comment type="catalytic activity">
    <reaction evidence="1">
        <text>ATP + protein L-histidine = ADP + protein N-phospho-L-histidine.</text>
        <dbReference type="EC" id="2.7.13.3"/>
    </reaction>
</comment>
<evidence type="ECO:0000313" key="9">
    <source>
        <dbReference type="Proteomes" id="UP001165089"/>
    </source>
</evidence>
<feature type="domain" description="Response regulatory" evidence="7">
    <location>
        <begin position="463"/>
        <end position="579"/>
    </location>
</feature>
<dbReference type="CDD" id="cd00082">
    <property type="entry name" value="HisKA"/>
    <property type="match status" value="1"/>
</dbReference>
<dbReference type="SUPFAM" id="SSF55785">
    <property type="entry name" value="PYP-like sensor domain (PAS domain)"/>
    <property type="match status" value="1"/>
</dbReference>
<feature type="modified residue" description="4-aspartylphosphate" evidence="4">
    <location>
        <position position="514"/>
    </location>
</feature>
<dbReference type="InterPro" id="IPR003594">
    <property type="entry name" value="HATPase_dom"/>
</dbReference>
<keyword evidence="3 4" id="KW-0597">Phosphoprotein</keyword>
<dbReference type="InterPro" id="IPR035965">
    <property type="entry name" value="PAS-like_dom_sf"/>
</dbReference>